<proteinExistence type="inferred from homology"/>
<dbReference type="GO" id="GO:0005509">
    <property type="term" value="F:calcium ion binding"/>
    <property type="evidence" value="ECO:0007669"/>
    <property type="project" value="InterPro"/>
</dbReference>
<keyword evidence="3" id="KW-0964">Secreted</keyword>
<dbReference type="PROSITE" id="PS51762">
    <property type="entry name" value="GH16_2"/>
    <property type="match status" value="1"/>
</dbReference>
<dbReference type="CDD" id="cd08023">
    <property type="entry name" value="GH16_laminarinase_like"/>
    <property type="match status" value="1"/>
</dbReference>
<dbReference type="GO" id="GO:0005975">
    <property type="term" value="P:carbohydrate metabolic process"/>
    <property type="evidence" value="ECO:0007669"/>
    <property type="project" value="InterPro"/>
</dbReference>
<dbReference type="InterPro" id="IPR000757">
    <property type="entry name" value="Beta-glucanase-like"/>
</dbReference>
<dbReference type="InterPro" id="IPR011049">
    <property type="entry name" value="Serralysin-like_metalloprot_C"/>
</dbReference>
<dbReference type="Gene3D" id="2.60.120.200">
    <property type="match status" value="1"/>
</dbReference>
<organism evidence="5">
    <name type="scientific">Alloyangia sp. H15</name>
    <dbReference type="NCBI Taxonomy" id="3029062"/>
    <lineage>
        <taxon>Bacteria</taxon>
        <taxon>Pseudomonadati</taxon>
        <taxon>Pseudomonadota</taxon>
        <taxon>Alphaproteobacteria</taxon>
        <taxon>Rhodobacterales</taxon>
        <taxon>Roseobacteraceae</taxon>
        <taxon>Alloyangia</taxon>
    </lineage>
</organism>
<gene>
    <name evidence="5" type="ORF">PVT71_24110</name>
</gene>
<sequence>MTLIFEDNFEDGLNRYENGAGLWSTGSATGRLNTNSAFSVNLSGDEVTAEGGELGLDPFSTGDGTLRITSGTLTDAQKDQVAALLGQTGEASYLDTDLVDYYTGRMSTHETWSQTYGYFEITARIPQGKGHWPAFWLVSEKVNDWPPEITIMEAYGESTDGAQWWDDTFVGAVHFDSTDSSGNDAEIAIENPYDLDEDGNPSLPVDRSEIVGRESWSFGKEFDALEEFGADIYDQFWTWSVEWNAEDIIFYFGPDRDHLVEIFRSPTPDDITTPMSVIINDQIGSYTGWFAEEGASGFDLTDYFEVDSVSVWAQTPETAATVTAGEIYVDSAGDSVIQGSAGDDTIVTGDGFDILTLGGGADTVHVMVNEGHKIIEDFGPEDRLLLEGFRFADAADIAASLTQVGTDVWLSQGQFGDEGPQTIILRNTTVDAITEGQIVSLWPQTPDIWTYQVLMESGLIADDDLDGVVTAPEAGGRMTDAGSRGATFYGSEMGDTYTIYGALDVTIHESASGGVDTIYTQFSRTIAENVENMVSIATTDGQVLAGNAAANRITGSSWAETIDGAGGDDLIDLSAGGADTVLMRLGTGHDTVIDFGSDDTLLLYGYETMGWEALSQLFSSDGRDLTLTLDAHTQVTFRGIDALKKGQVVFADIPRVSGTAGDDEIELGSGDDEVLLGDGGADTLTIYGASGLKIVEDFSDDDRLVLEGWSAANVGQLLDHSAQVGDDLWVYDLGRAASGTPDLVLRGVSASDLTEAQLTLRWSITPEEIAAQDMLTDTDGDRRVVAPADGGHLGDAGSGSTTLVGGAGSDVFTVTRADTVIEDGSDTDVDTVRSTHGYTLGAHLENLTSIATADGETFIGNDSANRLTGSAYSETLDGGSGDDLIDLSAGGADTVRITAGAGHDTVVNFGADDTLEISGFDIADWAELVSRLQLVGDDLVLGLDAETSVTFRDLGSLRASQLKVDYSSEDAAHPTPGSSVSVLDKLYGSETGDAAQGNSADNTIYGNGGDDFIAGGLGDDKLYGNAGNDTLLGQGGDDLLTSGSGHNTLVGGAGADRFAITGESAADKVIYAGAAYDSISTIEDLSFGEGDVLVLRNAFGRVISEMGRGWFATFDTLKSLVDRYAIDGQPAVLLTADDGTRHVIDLSGYGDLDALFPELPPQDPYAIPEDALKVEDRAFGTSGDDVYLGSAAANVIFGGAGNDFIAGGDGADRLFGDAGDDTLRGGAGDDVLKGGDGRNVLIGDDGADRFWFEAATSETRTELAGQMFDSVTLLPDLDFGEGDNLYFASGFGQALAAAGLSGTKVSTAQQLDKLGTLGTVSEDGTTYVVLTGDDGSRHAVELALDTLL</sequence>
<evidence type="ECO:0000256" key="2">
    <source>
        <dbReference type="ARBA" id="ARBA00006865"/>
    </source>
</evidence>
<dbReference type="InterPro" id="IPR013320">
    <property type="entry name" value="ConA-like_dom_sf"/>
</dbReference>
<evidence type="ECO:0000256" key="1">
    <source>
        <dbReference type="ARBA" id="ARBA00004613"/>
    </source>
</evidence>
<dbReference type="Gene3D" id="2.150.10.10">
    <property type="entry name" value="Serralysin-like metalloprotease, C-terminal"/>
    <property type="match status" value="5"/>
</dbReference>
<feature type="domain" description="GH16" evidence="4">
    <location>
        <begin position="1"/>
        <end position="317"/>
    </location>
</feature>
<dbReference type="PANTHER" id="PTHR38340:SF1">
    <property type="entry name" value="S-LAYER PROTEIN"/>
    <property type="match status" value="1"/>
</dbReference>
<comment type="subcellular location">
    <subcellularLocation>
        <location evidence="1">Secreted</location>
    </subcellularLocation>
</comment>
<dbReference type="PROSITE" id="PS00330">
    <property type="entry name" value="HEMOLYSIN_CALCIUM"/>
    <property type="match status" value="1"/>
</dbReference>
<protein>
    <submittedName>
        <fullName evidence="5">Family 16 glycosylhydrolase</fullName>
    </submittedName>
</protein>
<name>A0AAU8AP74_9RHOB</name>
<reference evidence="5" key="1">
    <citation type="submission" date="2023-02" db="EMBL/GenBank/DDBJ databases">
        <title>Description and genomic characterization of Salipiger bruguierae sp. nov., isolated from the sediment of mangrove plant Bruguiera sexangula.</title>
        <authorList>
            <person name="Long M."/>
        </authorList>
    </citation>
    <scope>NUCLEOTIDE SEQUENCE</scope>
    <source>
        <strain evidence="5">H15</strain>
        <plasmid evidence="5">unnamed1</plasmid>
    </source>
</reference>
<evidence type="ECO:0000256" key="3">
    <source>
        <dbReference type="ARBA" id="ARBA00022525"/>
    </source>
</evidence>
<dbReference type="Pfam" id="PF00722">
    <property type="entry name" value="Glyco_hydro_16"/>
    <property type="match status" value="1"/>
</dbReference>
<dbReference type="RefSeq" id="WP_353475673.1">
    <property type="nucleotide sequence ID" value="NZ_CP123386.1"/>
</dbReference>
<evidence type="ECO:0000259" key="4">
    <source>
        <dbReference type="PROSITE" id="PS51762"/>
    </source>
</evidence>
<dbReference type="EMBL" id="CP123386">
    <property type="protein sequence ID" value="XCC96781.1"/>
    <property type="molecule type" value="Genomic_DNA"/>
</dbReference>
<dbReference type="GO" id="GO:0005576">
    <property type="term" value="C:extracellular region"/>
    <property type="evidence" value="ECO:0007669"/>
    <property type="project" value="UniProtKB-SubCell"/>
</dbReference>
<comment type="similarity">
    <text evidence="2">Belongs to the glycosyl hydrolase 16 family.</text>
</comment>
<dbReference type="InterPro" id="IPR001343">
    <property type="entry name" value="Hemolysn_Ca-bd"/>
</dbReference>
<dbReference type="SUPFAM" id="SSF51120">
    <property type="entry name" value="beta-Roll"/>
    <property type="match status" value="6"/>
</dbReference>
<accession>A0AAU8AP74</accession>
<dbReference type="InterPro" id="IPR050557">
    <property type="entry name" value="RTX_toxin/Mannuronan_C5-epim"/>
</dbReference>
<dbReference type="PANTHER" id="PTHR38340">
    <property type="entry name" value="S-LAYER PROTEIN"/>
    <property type="match status" value="1"/>
</dbReference>
<dbReference type="GO" id="GO:0004553">
    <property type="term" value="F:hydrolase activity, hydrolyzing O-glycosyl compounds"/>
    <property type="evidence" value="ECO:0007669"/>
    <property type="project" value="InterPro"/>
</dbReference>
<geneLocation type="plasmid" evidence="5">
    <name>unnamed1</name>
</geneLocation>
<dbReference type="Pfam" id="PF00353">
    <property type="entry name" value="HemolysinCabind"/>
    <property type="match status" value="8"/>
</dbReference>
<dbReference type="SUPFAM" id="SSF49899">
    <property type="entry name" value="Concanavalin A-like lectins/glucanases"/>
    <property type="match status" value="1"/>
</dbReference>
<keyword evidence="5" id="KW-0614">Plasmid</keyword>
<dbReference type="PRINTS" id="PR00313">
    <property type="entry name" value="CABNDNGRPT"/>
</dbReference>
<dbReference type="InterPro" id="IPR018511">
    <property type="entry name" value="Hemolysin-typ_Ca-bd_CS"/>
</dbReference>
<evidence type="ECO:0000313" key="5">
    <source>
        <dbReference type="EMBL" id="XCC96781.1"/>
    </source>
</evidence>